<reference evidence="1" key="1">
    <citation type="submission" date="2018-10" db="EMBL/GenBank/DDBJ databases">
        <title>Hidden diversity of soil giant viruses.</title>
        <authorList>
            <person name="Schulz F."/>
            <person name="Alteio L."/>
            <person name="Goudeau D."/>
            <person name="Ryan E.M."/>
            <person name="Malmstrom R.R."/>
            <person name="Blanchard J."/>
            <person name="Woyke T."/>
        </authorList>
    </citation>
    <scope>NUCLEOTIDE SEQUENCE</scope>
    <source>
        <strain evidence="1">BAV1</strain>
    </source>
</reference>
<protein>
    <submittedName>
        <fullName evidence="1">Uncharacterized protein</fullName>
    </submittedName>
</protein>
<proteinExistence type="predicted"/>
<name>A0A3G4ZQV6_9VIRU</name>
<dbReference type="EMBL" id="MK072026">
    <property type="protein sequence ID" value="AYV77290.1"/>
    <property type="molecule type" value="Genomic_DNA"/>
</dbReference>
<sequence length="202" mass="23616">MSNPEIRDNLNESITSSYLYRQIDGYRDYLIRFPQNMSQYINWNLWITIRRSIKNLNKKDITKDTLKLILAKQRIRIESDEVIDKILNKIQNPDSETLISQPVMLKDGSKLNKTIGDLLIEFYGQVTAFIYKEFPDRQCVTSVYLTGKIVDLILLKYELANETIVNLINLKTMAELDNSIKSKGKILNMDKHFNHILPLLTF</sequence>
<accession>A0A3G4ZQV6</accession>
<organism evidence="1">
    <name type="scientific">Barrevirus sp</name>
    <dbReference type="NCBI Taxonomy" id="2487763"/>
    <lineage>
        <taxon>Viruses</taxon>
        <taxon>Varidnaviria</taxon>
        <taxon>Bamfordvirae</taxon>
        <taxon>Nucleocytoviricota</taxon>
        <taxon>Megaviricetes</taxon>
        <taxon>Imitervirales</taxon>
        <taxon>Mimiviridae</taxon>
        <taxon>Klosneuvirinae</taxon>
    </lineage>
</organism>
<evidence type="ECO:0000313" key="1">
    <source>
        <dbReference type="EMBL" id="AYV77290.1"/>
    </source>
</evidence>
<gene>
    <name evidence="1" type="ORF">Barrevirus29_3</name>
</gene>